<feature type="domain" description="Carrier" evidence="5">
    <location>
        <begin position="483"/>
        <end position="556"/>
    </location>
</feature>
<dbReference type="CDD" id="cd05930">
    <property type="entry name" value="A_NRPS"/>
    <property type="match status" value="1"/>
</dbReference>
<dbReference type="Pfam" id="PF00550">
    <property type="entry name" value="PP-binding"/>
    <property type="match status" value="1"/>
</dbReference>
<dbReference type="SUPFAM" id="SSF51161">
    <property type="entry name" value="Trimeric LpxA-like enzymes"/>
    <property type="match status" value="3"/>
</dbReference>
<dbReference type="PROSITE" id="PS50075">
    <property type="entry name" value="CARRIER"/>
    <property type="match status" value="1"/>
</dbReference>
<dbReference type="Gene3D" id="3.30.300.30">
    <property type="match status" value="1"/>
</dbReference>
<feature type="transmembrane region" description="Helical" evidence="4">
    <location>
        <begin position="834"/>
        <end position="852"/>
    </location>
</feature>
<keyword evidence="4" id="KW-0812">Transmembrane</keyword>
<gene>
    <name evidence="6" type="ORF">ACFPZN_33755</name>
</gene>
<dbReference type="InterPro" id="IPR045851">
    <property type="entry name" value="AMP-bd_C_sf"/>
</dbReference>
<sequence length="1278" mass="134884">MLLHILEHTVMQWPDQPAIDDGERVLSYTELARAVQARAVELRSMGIGVGDRVGVRVPSGSAELYVAILSVLAAGAAYVPVDADDPDERAELVWRESGVCAVIGAGRRIATGPIVPPSRRGTAPGLADDAWIIFTSGSGGTPKGVAVSHRAAAAFVDAEARLFLRDDPVRPGDRVLAGLSVAFDASCEEMWLAWRHGACLVPAPRSVVRAGADLGPWLAERRVTVVSTVPTLAALWSPKMLAGVRLLIVGGEACPPDVVRRFATPDRELWNTYGPTEATVVSCAARLYDGEPVRIGLPLDGWRLAVVDPSGRPVRWGEIGELVIGGVGLGRYLDPGRDAEKYAAMPSLGWGRAYRSGDLVRAVPEGLEFVGRADDQVKIGGRRIELGEIEAEMLALPSVAAAAAVVKRTAGGLDVLVGYVVPVDGDPCRFDKAAAARRLRERLPAALVPRLAVLESFPVRGSGKVDRTALPWPLPAGRDTGPVRADETTAWLMRLWTELLGTEAGPDDDFFDLGGTSLAVARLVTTLRERYPSISMIDVYRHPTPATLRGLLAGAGSAGTEPSEGAEAAPADTARPAGGDTRTPRWTGWVQATIQTVLLGVSGLRLVLAIGLVGALCSAAGADPVLPALPWWVLLVGLPALFTQPGRVVLAAAGARLLRGRLKPGDHRRGGGGHLRLWAAERLVATLGVTSVLGTPLAVLYGRLLGCRVGKDVDLHALPPVTGLARIGDGAAIEPGVDMAGWWLDADRLRIGEVRVGAGARVGARSVLMPGTAIGDGAEVLRGGCVTGTVPDGECWGGSPAARRASSSQWPAAKASRSWAWQCAYLLGTGLRSLISGLAAVPAVALAVAVLLDGTSLTSWILTLAAWMPVLVVVTTVCHLLLLAATIRTVGLALSPGTYRVHGAAAWAAWMTHTLLDDARRTLFPVYASLITPLWMRLLGARIGRSVEVSTVLALPKLLDVGAAAFLADDVLAAPYELRGGRMRLGRSRIGSRAFVGNSGMVGPQREVGDDALIGVLSDTPDSVPPGTSWLGRPAMRLRRKTETHDPARTFAPPRSLLVARGAVESCRVVPPILSGLLLLAVAAVLLFTWSVAGAWAAVVVAGPVLFLAGIIAGAVTTAAKWVLMGKFSTGRHPLWSAFVWRNELWDVFMETLAVPWLVQNSLGTPVLNWWLRSLGARIGRGVWCETHWLPEPDLIELGEGSSVNRGCVLQTHLFHDRVMQLDAVRLDRGATLGPVTFVLPGGKVGEATTVGAGSLVMAGECVPGRDRWHGTPVIRAA</sequence>
<dbReference type="SUPFAM" id="SSF47336">
    <property type="entry name" value="ACP-like"/>
    <property type="match status" value="1"/>
</dbReference>
<feature type="transmembrane region" description="Helical" evidence="4">
    <location>
        <begin position="1105"/>
        <end position="1124"/>
    </location>
</feature>
<dbReference type="InterPro" id="IPR011004">
    <property type="entry name" value="Trimer_LpxA-like_sf"/>
</dbReference>
<keyword evidence="4" id="KW-0472">Membrane</keyword>
<dbReference type="NCBIfam" id="TIGR01733">
    <property type="entry name" value="AA-adenyl-dom"/>
    <property type="match status" value="1"/>
</dbReference>
<dbReference type="Gene3D" id="3.40.50.12780">
    <property type="entry name" value="N-terminal domain of ligase-like"/>
    <property type="match status" value="1"/>
</dbReference>
<evidence type="ECO:0000313" key="6">
    <source>
        <dbReference type="EMBL" id="MFC5750617.1"/>
    </source>
</evidence>
<accession>A0ABW1A7M3</accession>
<dbReference type="RefSeq" id="WP_378286369.1">
    <property type="nucleotide sequence ID" value="NZ_JBHSON010000056.1"/>
</dbReference>
<evidence type="ECO:0000259" key="5">
    <source>
        <dbReference type="PROSITE" id="PS50075"/>
    </source>
</evidence>
<reference evidence="7" key="1">
    <citation type="journal article" date="2019" name="Int. J. Syst. Evol. Microbiol.">
        <title>The Global Catalogue of Microorganisms (GCM) 10K type strain sequencing project: providing services to taxonomists for standard genome sequencing and annotation.</title>
        <authorList>
            <consortium name="The Broad Institute Genomics Platform"/>
            <consortium name="The Broad Institute Genome Sequencing Center for Infectious Disease"/>
            <person name="Wu L."/>
            <person name="Ma J."/>
        </authorList>
    </citation>
    <scope>NUCLEOTIDE SEQUENCE [LARGE SCALE GENOMIC DNA]</scope>
    <source>
        <strain evidence="7">KCTC 42087</strain>
    </source>
</reference>
<dbReference type="NCBIfam" id="TIGR02353">
    <property type="entry name" value="NRPS_term_dom"/>
    <property type="match status" value="1"/>
</dbReference>
<keyword evidence="7" id="KW-1185">Reference proteome</keyword>
<dbReference type="InterPro" id="IPR009081">
    <property type="entry name" value="PP-bd_ACP"/>
</dbReference>
<dbReference type="InterPro" id="IPR010071">
    <property type="entry name" value="AA_adenyl_dom"/>
</dbReference>
<keyword evidence="4" id="KW-1133">Transmembrane helix</keyword>
<name>A0ABW1A7M3_9ACTN</name>
<feature type="region of interest" description="Disordered" evidence="3">
    <location>
        <begin position="554"/>
        <end position="582"/>
    </location>
</feature>
<evidence type="ECO:0000256" key="4">
    <source>
        <dbReference type="SAM" id="Phobius"/>
    </source>
</evidence>
<evidence type="ECO:0000313" key="7">
    <source>
        <dbReference type="Proteomes" id="UP001596074"/>
    </source>
</evidence>
<dbReference type="Gene3D" id="2.160.10.10">
    <property type="entry name" value="Hexapeptide repeat proteins"/>
    <property type="match status" value="3"/>
</dbReference>
<evidence type="ECO:0000256" key="3">
    <source>
        <dbReference type="SAM" id="MobiDB-lite"/>
    </source>
</evidence>
<dbReference type="InterPro" id="IPR036736">
    <property type="entry name" value="ACP-like_sf"/>
</dbReference>
<keyword evidence="1" id="KW-0596">Phosphopantetheine</keyword>
<dbReference type="InterPro" id="IPR042099">
    <property type="entry name" value="ANL_N_sf"/>
</dbReference>
<dbReference type="SUPFAM" id="SSF56801">
    <property type="entry name" value="Acetyl-CoA synthetase-like"/>
    <property type="match status" value="1"/>
</dbReference>
<dbReference type="PANTHER" id="PTHR45527">
    <property type="entry name" value="NONRIBOSOMAL PEPTIDE SYNTHETASE"/>
    <property type="match status" value="1"/>
</dbReference>
<dbReference type="InterPro" id="IPR012728">
    <property type="entry name" value="Pls/PosA_C"/>
</dbReference>
<dbReference type="Pfam" id="PF00501">
    <property type="entry name" value="AMP-binding"/>
    <property type="match status" value="1"/>
</dbReference>
<feature type="transmembrane region" description="Helical" evidence="4">
    <location>
        <begin position="864"/>
        <end position="887"/>
    </location>
</feature>
<dbReference type="EMBL" id="JBHSON010000056">
    <property type="protein sequence ID" value="MFC5750617.1"/>
    <property type="molecule type" value="Genomic_DNA"/>
</dbReference>
<dbReference type="Proteomes" id="UP001596074">
    <property type="component" value="Unassembled WGS sequence"/>
</dbReference>
<evidence type="ECO:0000256" key="2">
    <source>
        <dbReference type="ARBA" id="ARBA00022553"/>
    </source>
</evidence>
<keyword evidence="2" id="KW-0597">Phosphoprotein</keyword>
<dbReference type="PANTHER" id="PTHR45527:SF1">
    <property type="entry name" value="FATTY ACID SYNTHASE"/>
    <property type="match status" value="1"/>
</dbReference>
<proteinExistence type="predicted"/>
<dbReference type="SMART" id="SM00823">
    <property type="entry name" value="PKS_PP"/>
    <property type="match status" value="1"/>
</dbReference>
<organism evidence="6 7">
    <name type="scientific">Actinomadura rugatobispora</name>
    <dbReference type="NCBI Taxonomy" id="1994"/>
    <lineage>
        <taxon>Bacteria</taxon>
        <taxon>Bacillati</taxon>
        <taxon>Actinomycetota</taxon>
        <taxon>Actinomycetes</taxon>
        <taxon>Streptosporangiales</taxon>
        <taxon>Thermomonosporaceae</taxon>
        <taxon>Actinomadura</taxon>
    </lineage>
</organism>
<dbReference type="Gene3D" id="1.10.1200.10">
    <property type="entry name" value="ACP-like"/>
    <property type="match status" value="1"/>
</dbReference>
<dbReference type="InterPro" id="IPR020806">
    <property type="entry name" value="PKS_PP-bd"/>
</dbReference>
<evidence type="ECO:0000256" key="1">
    <source>
        <dbReference type="ARBA" id="ARBA00022450"/>
    </source>
</evidence>
<comment type="caution">
    <text evidence="6">The sequence shown here is derived from an EMBL/GenBank/DDBJ whole genome shotgun (WGS) entry which is preliminary data.</text>
</comment>
<dbReference type="InterPro" id="IPR000873">
    <property type="entry name" value="AMP-dep_synth/lig_dom"/>
</dbReference>
<protein>
    <submittedName>
        <fullName evidence="6">Pls/PosA family non-ribosomal peptide synthetase</fullName>
    </submittedName>
</protein>
<feature type="compositionally biased region" description="Low complexity" evidence="3">
    <location>
        <begin position="554"/>
        <end position="580"/>
    </location>
</feature>
<feature type="transmembrane region" description="Helical" evidence="4">
    <location>
        <begin position="1077"/>
        <end position="1099"/>
    </location>
</feature>